<dbReference type="HOGENOM" id="CLU_2913177_0_0_6"/>
<sequence length="61" mass="7440">MVWEWYIFTVDYSTDKLLFCFKTALPFVPYIHALKDVVLRHEQIKTSGTFCKKIYKMYRLI</sequence>
<gene>
    <name evidence="1" type="ORF">F544_1690</name>
</gene>
<protein>
    <submittedName>
        <fullName evidence="1">Uncharacterized protein</fullName>
    </submittedName>
</protein>
<name>W0R2M0_BIBTR</name>
<organism evidence="1 2">
    <name type="scientific">Bibersteinia trehalosi USDA-ARS-USMARC-190</name>
    <dbReference type="NCBI Taxonomy" id="1263832"/>
    <lineage>
        <taxon>Bacteria</taxon>
        <taxon>Pseudomonadati</taxon>
        <taxon>Pseudomonadota</taxon>
        <taxon>Gammaproteobacteria</taxon>
        <taxon>Pasteurellales</taxon>
        <taxon>Pasteurellaceae</taxon>
        <taxon>Bibersteinia</taxon>
    </lineage>
</organism>
<dbReference type="Proteomes" id="UP000019086">
    <property type="component" value="Chromosome"/>
</dbReference>
<dbReference type="KEGG" id="btra:F544_1690"/>
<dbReference type="EMBL" id="CP006956">
    <property type="protein sequence ID" value="AHG85404.1"/>
    <property type="molecule type" value="Genomic_DNA"/>
</dbReference>
<proteinExistence type="predicted"/>
<dbReference type="PATRIC" id="fig|1263832.3.peg.168"/>
<accession>W0R2M0</accession>
<reference evidence="1 2" key="1">
    <citation type="submission" date="2013-12" db="EMBL/GenBank/DDBJ databases">
        <title>Annotation of the Bibersteinia trehalosi USDA-ARS-USMARC-190 complete genome.</title>
        <authorList>
            <person name="Harhay G.P."/>
            <person name="McVey S."/>
            <person name="Clawson M.L."/>
            <person name="Bono J."/>
            <person name="Heaton M.P."/>
            <person name="Chitko-Mckown C.G."/>
            <person name="Harhay D.M."/>
            <person name="Smith T.P.L."/>
        </authorList>
    </citation>
    <scope>NUCLEOTIDE SEQUENCE [LARGE SCALE GENOMIC DNA]</scope>
    <source>
        <strain evidence="1 2">USDA-ARS-USMARC-190</strain>
    </source>
</reference>
<evidence type="ECO:0000313" key="1">
    <source>
        <dbReference type="EMBL" id="AHG85404.1"/>
    </source>
</evidence>
<evidence type="ECO:0000313" key="2">
    <source>
        <dbReference type="Proteomes" id="UP000019086"/>
    </source>
</evidence>
<dbReference type="AlphaFoldDB" id="W0R2M0"/>